<comment type="caution">
    <text evidence="1">The sequence shown here is derived from an EMBL/GenBank/DDBJ whole genome shotgun (WGS) entry which is preliminary data.</text>
</comment>
<protein>
    <submittedName>
        <fullName evidence="1">Uncharacterized protein</fullName>
    </submittedName>
</protein>
<sequence length="241" mass="26738">MPKAKQPKPTNALKTGSKSVAQTTKFGAEDGDRLPWPKISPKKGLSVDCIIEDQIYVIDNLLTPAECEKWVEFGQMLELEAPKPPGKDEAERTNFRFQTYAPKFTSQLHAILSPYLLSPAFSSPTPAKGLYPKIRIYDYPPHTFFGPHYDDSTTDPLTGLSSKWTLLVYLTGAPDVKGGETVFWTREPNAKGRNGESLEVGLRKGRAVLHRHGGDCLLHEGKEVGAGHKWILRSDVMYAGE</sequence>
<evidence type="ECO:0000313" key="2">
    <source>
        <dbReference type="Proteomes" id="UP001230649"/>
    </source>
</evidence>
<keyword evidence="2" id="KW-1185">Reference proteome</keyword>
<proteinExistence type="predicted"/>
<dbReference type="Proteomes" id="UP001230649">
    <property type="component" value="Unassembled WGS sequence"/>
</dbReference>
<dbReference type="EMBL" id="JASBWS010000030">
    <property type="protein sequence ID" value="KAJ9108644.1"/>
    <property type="molecule type" value="Genomic_DNA"/>
</dbReference>
<organism evidence="1 2">
    <name type="scientific">Naganishia adeliensis</name>
    <dbReference type="NCBI Taxonomy" id="92952"/>
    <lineage>
        <taxon>Eukaryota</taxon>
        <taxon>Fungi</taxon>
        <taxon>Dikarya</taxon>
        <taxon>Basidiomycota</taxon>
        <taxon>Agaricomycotina</taxon>
        <taxon>Tremellomycetes</taxon>
        <taxon>Filobasidiales</taxon>
        <taxon>Filobasidiaceae</taxon>
        <taxon>Naganishia</taxon>
    </lineage>
</organism>
<evidence type="ECO:0000313" key="1">
    <source>
        <dbReference type="EMBL" id="KAJ9108644.1"/>
    </source>
</evidence>
<reference evidence="1" key="1">
    <citation type="submission" date="2023-04" db="EMBL/GenBank/DDBJ databases">
        <title>Draft Genome sequencing of Naganishia species isolated from polar environments using Oxford Nanopore Technology.</title>
        <authorList>
            <person name="Leo P."/>
            <person name="Venkateswaran K."/>
        </authorList>
    </citation>
    <scope>NUCLEOTIDE SEQUENCE</scope>
    <source>
        <strain evidence="1">MNA-CCFEE 5262</strain>
    </source>
</reference>
<accession>A0ACC2WBS7</accession>
<gene>
    <name evidence="1" type="ORF">QFC20_003343</name>
</gene>
<name>A0ACC2WBS7_9TREE</name>